<name>A0A7L3B2X6_9AVES</name>
<dbReference type="PANTHER" id="PTHR47027">
    <property type="entry name" value="REVERSE TRANSCRIPTASE DOMAIN-CONTAINING PROTEIN"/>
    <property type="match status" value="1"/>
</dbReference>
<reference evidence="2 3" key="1">
    <citation type="submission" date="2019-09" db="EMBL/GenBank/DDBJ databases">
        <title>Bird 10,000 Genomes (B10K) Project - Family phase.</title>
        <authorList>
            <person name="Zhang G."/>
        </authorList>
    </citation>
    <scope>NUCLEOTIDE SEQUENCE [LARGE SCALE GENOMIC DNA]</scope>
    <source>
        <strain evidence="2">B10K-DU-003-42</strain>
        <tissue evidence="2">Mixed tissue sample</tissue>
    </source>
</reference>
<feature type="non-terminal residue" evidence="2">
    <location>
        <position position="1"/>
    </location>
</feature>
<dbReference type="SUPFAM" id="SSF56672">
    <property type="entry name" value="DNA/RNA polymerases"/>
    <property type="match status" value="1"/>
</dbReference>
<dbReference type="AlphaFoldDB" id="A0A7L3B2X6"/>
<dbReference type="PROSITE" id="PS50878">
    <property type="entry name" value="RT_POL"/>
    <property type="match status" value="1"/>
</dbReference>
<comment type="caution">
    <text evidence="2">The sequence shown here is derived from an EMBL/GenBank/DDBJ whole genome shotgun (WGS) entry which is preliminary data.</text>
</comment>
<dbReference type="InterPro" id="IPR000477">
    <property type="entry name" value="RT_dom"/>
</dbReference>
<evidence type="ECO:0000313" key="3">
    <source>
        <dbReference type="Proteomes" id="UP000536260"/>
    </source>
</evidence>
<dbReference type="PANTHER" id="PTHR47027:SF20">
    <property type="entry name" value="REVERSE TRANSCRIPTASE-LIKE PROTEIN WITH RNA-DIRECTED DNA POLYMERASE DOMAIN"/>
    <property type="match status" value="1"/>
</dbReference>
<sequence length="132" mass="14866">KAFDSVRHKHIIEALKQRGADHHIRSLITNMYENTNTYPDLKDRQSESIDITTGVKEGDPMSPLLFSLDIDPLINKLEKDGEGFQHNGRKITSLAFADDLVSLSNSWDGMAKNINILEAFCKLIGLQTQRAK</sequence>
<organism evidence="2 3">
    <name type="scientific">Syrrhaptes paradoxus</name>
    <name type="common">Pallas's sandgrouse</name>
    <dbReference type="NCBI Taxonomy" id="302527"/>
    <lineage>
        <taxon>Eukaryota</taxon>
        <taxon>Metazoa</taxon>
        <taxon>Chordata</taxon>
        <taxon>Craniata</taxon>
        <taxon>Vertebrata</taxon>
        <taxon>Euteleostomi</taxon>
        <taxon>Archelosauria</taxon>
        <taxon>Archosauria</taxon>
        <taxon>Dinosauria</taxon>
        <taxon>Saurischia</taxon>
        <taxon>Theropoda</taxon>
        <taxon>Coelurosauria</taxon>
        <taxon>Aves</taxon>
        <taxon>Neognathae</taxon>
        <taxon>Neoaves</taxon>
        <taxon>Columbimorphae</taxon>
        <taxon>Pterocliformes</taxon>
        <taxon>Pteroclidae</taxon>
        <taxon>Syrrhaptes</taxon>
    </lineage>
</organism>
<feature type="domain" description="Reverse transcriptase" evidence="1">
    <location>
        <begin position="1"/>
        <end position="132"/>
    </location>
</feature>
<evidence type="ECO:0000313" key="2">
    <source>
        <dbReference type="EMBL" id="NXT24815.1"/>
    </source>
</evidence>
<protein>
    <submittedName>
        <fullName evidence="2">PO21 protein</fullName>
    </submittedName>
</protein>
<dbReference type="Proteomes" id="UP000536260">
    <property type="component" value="Unassembled WGS sequence"/>
</dbReference>
<dbReference type="Pfam" id="PF00078">
    <property type="entry name" value="RVT_1"/>
    <property type="match status" value="1"/>
</dbReference>
<feature type="non-terminal residue" evidence="2">
    <location>
        <position position="132"/>
    </location>
</feature>
<gene>
    <name evidence="2" type="primary">Po21</name>
    <name evidence="2" type="ORF">SYRPAR_R14804</name>
</gene>
<accession>A0A7L3B2X6</accession>
<keyword evidence="3" id="KW-1185">Reference proteome</keyword>
<dbReference type="EMBL" id="VZTO01015974">
    <property type="protein sequence ID" value="NXT24815.1"/>
    <property type="molecule type" value="Genomic_DNA"/>
</dbReference>
<dbReference type="InterPro" id="IPR043502">
    <property type="entry name" value="DNA/RNA_pol_sf"/>
</dbReference>
<proteinExistence type="predicted"/>
<evidence type="ECO:0000259" key="1">
    <source>
        <dbReference type="PROSITE" id="PS50878"/>
    </source>
</evidence>